<organism evidence="6 7">
    <name type="scientific">Orenia metallireducens</name>
    <dbReference type="NCBI Taxonomy" id="1413210"/>
    <lineage>
        <taxon>Bacteria</taxon>
        <taxon>Bacillati</taxon>
        <taxon>Bacillota</taxon>
        <taxon>Clostridia</taxon>
        <taxon>Halanaerobiales</taxon>
        <taxon>Halobacteroidaceae</taxon>
        <taxon>Orenia</taxon>
    </lineage>
</organism>
<evidence type="ECO:0000256" key="3">
    <source>
        <dbReference type="ARBA" id="ARBA00023143"/>
    </source>
</evidence>
<dbReference type="InterPro" id="IPR001624">
    <property type="entry name" value="FliE"/>
</dbReference>
<dbReference type="PANTHER" id="PTHR34653:SF1">
    <property type="entry name" value="FLAGELLAR HOOK-BASAL BODY COMPLEX PROTEIN FLIE"/>
    <property type="match status" value="1"/>
</dbReference>
<reference evidence="7" key="1">
    <citation type="submission" date="2017-09" db="EMBL/GenBank/DDBJ databases">
        <authorList>
            <person name="Varghese N."/>
            <person name="Submissions S."/>
        </authorList>
    </citation>
    <scope>NUCLEOTIDE SEQUENCE [LARGE SCALE GENOMIC DNA]</scope>
    <source>
        <strain evidence="7">MSL47</strain>
    </source>
</reference>
<evidence type="ECO:0000256" key="4">
    <source>
        <dbReference type="HAMAP-Rule" id="MF_00724"/>
    </source>
</evidence>
<protein>
    <recommendedName>
        <fullName evidence="4 5">Flagellar hook-basal body complex protein FliE</fullName>
    </recommendedName>
</protein>
<evidence type="ECO:0000313" key="6">
    <source>
        <dbReference type="EMBL" id="SNY45836.1"/>
    </source>
</evidence>
<accession>A0A285IFI0</accession>
<evidence type="ECO:0000256" key="5">
    <source>
        <dbReference type="NCBIfam" id="TIGR00205"/>
    </source>
</evidence>
<evidence type="ECO:0000313" key="7">
    <source>
        <dbReference type="Proteomes" id="UP000219573"/>
    </source>
</evidence>
<dbReference type="GO" id="GO:0009425">
    <property type="term" value="C:bacterial-type flagellum basal body"/>
    <property type="evidence" value="ECO:0007669"/>
    <property type="project" value="UniProtKB-SubCell"/>
</dbReference>
<dbReference type="PANTHER" id="PTHR34653">
    <property type="match status" value="1"/>
</dbReference>
<keyword evidence="6" id="KW-0282">Flagellum</keyword>
<dbReference type="AlphaFoldDB" id="A0A285IFI0"/>
<dbReference type="PRINTS" id="PR01006">
    <property type="entry name" value="FLGHOOKFLIE"/>
</dbReference>
<keyword evidence="6" id="KW-0969">Cilium</keyword>
<proteinExistence type="inferred from homology"/>
<dbReference type="GO" id="GO:0071973">
    <property type="term" value="P:bacterial-type flagellum-dependent cell motility"/>
    <property type="evidence" value="ECO:0007669"/>
    <property type="project" value="InterPro"/>
</dbReference>
<dbReference type="GO" id="GO:0005198">
    <property type="term" value="F:structural molecule activity"/>
    <property type="evidence" value="ECO:0007669"/>
    <property type="project" value="UniProtKB-UniRule"/>
</dbReference>
<dbReference type="Pfam" id="PF02049">
    <property type="entry name" value="FliE"/>
    <property type="match status" value="1"/>
</dbReference>
<evidence type="ECO:0000256" key="1">
    <source>
        <dbReference type="ARBA" id="ARBA00004117"/>
    </source>
</evidence>
<dbReference type="EMBL" id="OBDZ01000039">
    <property type="protein sequence ID" value="SNY45836.1"/>
    <property type="molecule type" value="Genomic_DNA"/>
</dbReference>
<dbReference type="HAMAP" id="MF_00724">
    <property type="entry name" value="FliE"/>
    <property type="match status" value="1"/>
</dbReference>
<keyword evidence="6" id="KW-0966">Cell projection</keyword>
<dbReference type="RefSeq" id="WP_097019452.1">
    <property type="nucleotide sequence ID" value="NZ_OBDZ01000039.1"/>
</dbReference>
<dbReference type="Proteomes" id="UP000219573">
    <property type="component" value="Unassembled WGS sequence"/>
</dbReference>
<comment type="subcellular location">
    <subcellularLocation>
        <location evidence="1 4">Bacterial flagellum basal body</location>
    </subcellularLocation>
</comment>
<comment type="similarity">
    <text evidence="2 4">Belongs to the FliE family.</text>
</comment>
<dbReference type="OrthoDB" id="9812413at2"/>
<dbReference type="GO" id="GO:0003774">
    <property type="term" value="F:cytoskeletal motor activity"/>
    <property type="evidence" value="ECO:0007669"/>
    <property type="project" value="InterPro"/>
</dbReference>
<keyword evidence="3 4" id="KW-0975">Bacterial flagellum</keyword>
<gene>
    <name evidence="4" type="primary">fliE</name>
    <name evidence="6" type="ORF">SAMN06265827_13944</name>
</gene>
<keyword evidence="7" id="KW-1185">Reference proteome</keyword>
<name>A0A285IFI0_9FIRM</name>
<dbReference type="NCBIfam" id="TIGR00205">
    <property type="entry name" value="fliE"/>
    <property type="match status" value="1"/>
</dbReference>
<sequence length="95" mass="10500">MKVDILNLSSKLEVSPTSQTKNYPTFSQSLKNSLAKVNHLQHQSNQADIDLALGRAENIHNVMIAAAKAKISLELTTAITTRCIDAYQEIMSMQI</sequence>
<evidence type="ECO:0000256" key="2">
    <source>
        <dbReference type="ARBA" id="ARBA00009272"/>
    </source>
</evidence>